<keyword evidence="8 15" id="KW-0547">Nucleotide-binding</keyword>
<keyword evidence="5 16" id="KW-0812">Transmembrane</keyword>
<dbReference type="GO" id="GO:0005524">
    <property type="term" value="F:ATP binding"/>
    <property type="evidence" value="ECO:0007669"/>
    <property type="project" value="UniProtKB-UniRule"/>
</dbReference>
<evidence type="ECO:0000256" key="13">
    <source>
        <dbReference type="ARBA" id="ARBA00023136"/>
    </source>
</evidence>
<dbReference type="PROSITE" id="PS00107">
    <property type="entry name" value="PROTEIN_KINASE_ATP"/>
    <property type="match status" value="1"/>
</dbReference>
<evidence type="ECO:0000256" key="2">
    <source>
        <dbReference type="ARBA" id="ARBA00009605"/>
    </source>
</evidence>
<dbReference type="GO" id="GO:0005024">
    <property type="term" value="F:transforming growth factor beta receptor activity"/>
    <property type="evidence" value="ECO:0007669"/>
    <property type="project" value="TreeGrafter"/>
</dbReference>
<organism evidence="20 21">
    <name type="scientific">Phyllotreta striolata</name>
    <name type="common">Striped flea beetle</name>
    <name type="synonym">Crioceris striolata</name>
    <dbReference type="NCBI Taxonomy" id="444603"/>
    <lineage>
        <taxon>Eukaryota</taxon>
        <taxon>Metazoa</taxon>
        <taxon>Ecdysozoa</taxon>
        <taxon>Arthropoda</taxon>
        <taxon>Hexapoda</taxon>
        <taxon>Insecta</taxon>
        <taxon>Pterygota</taxon>
        <taxon>Neoptera</taxon>
        <taxon>Endopterygota</taxon>
        <taxon>Coleoptera</taxon>
        <taxon>Polyphaga</taxon>
        <taxon>Cucujiformia</taxon>
        <taxon>Chrysomeloidea</taxon>
        <taxon>Chrysomelidae</taxon>
        <taxon>Galerucinae</taxon>
        <taxon>Alticini</taxon>
        <taxon>Phyllotreta</taxon>
    </lineage>
</organism>
<keyword evidence="12 16" id="KW-1133">Transmembrane helix</keyword>
<dbReference type="InterPro" id="IPR011009">
    <property type="entry name" value="Kinase-like_dom_sf"/>
</dbReference>
<evidence type="ECO:0000256" key="17">
    <source>
        <dbReference type="SAM" id="MobiDB-lite"/>
    </source>
</evidence>
<name>A0A9N9TID5_PHYSR</name>
<keyword evidence="11 16" id="KW-0460">Magnesium</keyword>
<dbReference type="Gene3D" id="2.10.60.10">
    <property type="entry name" value="CD59"/>
    <property type="match status" value="1"/>
</dbReference>
<keyword evidence="10 15" id="KW-0067">ATP-binding</keyword>
<evidence type="ECO:0000256" key="8">
    <source>
        <dbReference type="ARBA" id="ARBA00022741"/>
    </source>
</evidence>
<evidence type="ECO:0000313" key="20">
    <source>
        <dbReference type="EMBL" id="CAG9856657.1"/>
    </source>
</evidence>
<feature type="domain" description="Protein kinase" evidence="19">
    <location>
        <begin position="196"/>
        <end position="479"/>
    </location>
</feature>
<feature type="transmembrane region" description="Helical" evidence="16">
    <location>
        <begin position="144"/>
        <end position="168"/>
    </location>
</feature>
<dbReference type="GO" id="GO:0043235">
    <property type="term" value="C:receptor complex"/>
    <property type="evidence" value="ECO:0007669"/>
    <property type="project" value="TreeGrafter"/>
</dbReference>
<evidence type="ECO:0000256" key="12">
    <source>
        <dbReference type="ARBA" id="ARBA00022989"/>
    </source>
</evidence>
<dbReference type="EC" id="2.7.11.30" evidence="16"/>
<dbReference type="InterPro" id="IPR000333">
    <property type="entry name" value="TGFB_receptor"/>
</dbReference>
<dbReference type="InterPro" id="IPR017441">
    <property type="entry name" value="Protein_kinase_ATP_BS"/>
</dbReference>
<dbReference type="Gene3D" id="1.10.510.10">
    <property type="entry name" value="Transferase(Phosphotransferase) domain 1"/>
    <property type="match status" value="1"/>
</dbReference>
<dbReference type="Pfam" id="PF07714">
    <property type="entry name" value="PK_Tyr_Ser-Thr"/>
    <property type="match status" value="1"/>
</dbReference>
<keyword evidence="7 18" id="KW-0732">Signal</keyword>
<dbReference type="SUPFAM" id="SSF57302">
    <property type="entry name" value="Snake toxin-like"/>
    <property type="match status" value="1"/>
</dbReference>
<keyword evidence="16" id="KW-0464">Manganese</keyword>
<keyword evidence="13 16" id="KW-0472">Membrane</keyword>
<dbReference type="InterPro" id="IPR000472">
    <property type="entry name" value="Activin_recp"/>
</dbReference>
<keyword evidence="6 16" id="KW-0479">Metal-binding</keyword>
<evidence type="ECO:0000256" key="11">
    <source>
        <dbReference type="ARBA" id="ARBA00022842"/>
    </source>
</evidence>
<keyword evidence="4 16" id="KW-0808">Transferase</keyword>
<evidence type="ECO:0000256" key="18">
    <source>
        <dbReference type="SAM" id="SignalP"/>
    </source>
</evidence>
<evidence type="ECO:0000256" key="9">
    <source>
        <dbReference type="ARBA" id="ARBA00022777"/>
    </source>
</evidence>
<evidence type="ECO:0000256" key="7">
    <source>
        <dbReference type="ARBA" id="ARBA00022729"/>
    </source>
</evidence>
<dbReference type="SUPFAM" id="SSF56112">
    <property type="entry name" value="Protein kinase-like (PK-like)"/>
    <property type="match status" value="1"/>
</dbReference>
<dbReference type="PANTHER" id="PTHR23255:SF100">
    <property type="entry name" value="RECEPTOR PROTEIN SERINE_THREONINE KINASE"/>
    <property type="match status" value="1"/>
</dbReference>
<evidence type="ECO:0000256" key="14">
    <source>
        <dbReference type="ARBA" id="ARBA00023170"/>
    </source>
</evidence>
<dbReference type="Gene3D" id="3.30.200.20">
    <property type="entry name" value="Phosphorylase Kinase, domain 1"/>
    <property type="match status" value="1"/>
</dbReference>
<dbReference type="OrthoDB" id="669224at2759"/>
<dbReference type="GO" id="GO:0005886">
    <property type="term" value="C:plasma membrane"/>
    <property type="evidence" value="ECO:0007669"/>
    <property type="project" value="TreeGrafter"/>
</dbReference>
<dbReference type="InterPro" id="IPR045860">
    <property type="entry name" value="Snake_toxin-like_sf"/>
</dbReference>
<evidence type="ECO:0000259" key="19">
    <source>
        <dbReference type="PROSITE" id="PS50011"/>
    </source>
</evidence>
<dbReference type="Pfam" id="PF01064">
    <property type="entry name" value="Activin_recp"/>
    <property type="match status" value="1"/>
</dbReference>
<dbReference type="GO" id="GO:0046872">
    <property type="term" value="F:metal ion binding"/>
    <property type="evidence" value="ECO:0007669"/>
    <property type="project" value="UniProtKB-KW"/>
</dbReference>
<dbReference type="CDD" id="cd23533">
    <property type="entry name" value="TFP_LU_ECD_BMPR2_like"/>
    <property type="match status" value="1"/>
</dbReference>
<dbReference type="PROSITE" id="PS50011">
    <property type="entry name" value="PROTEIN_KINASE_DOM"/>
    <property type="match status" value="1"/>
</dbReference>
<gene>
    <name evidence="20" type="ORF">PHYEVI_LOCUS3076</name>
</gene>
<accession>A0A9N9TID5</accession>
<reference evidence="20" key="1">
    <citation type="submission" date="2022-01" db="EMBL/GenBank/DDBJ databases">
        <authorList>
            <person name="King R."/>
        </authorList>
    </citation>
    <scope>NUCLEOTIDE SEQUENCE</scope>
</reference>
<dbReference type="InterPro" id="IPR000719">
    <property type="entry name" value="Prot_kinase_dom"/>
</dbReference>
<comment type="catalytic activity">
    <reaction evidence="16">
        <text>L-threonyl-[receptor-protein] + ATP = O-phospho-L-threonyl-[receptor-protein] + ADP + H(+)</text>
        <dbReference type="Rhea" id="RHEA:44880"/>
        <dbReference type="Rhea" id="RHEA-COMP:11024"/>
        <dbReference type="Rhea" id="RHEA-COMP:11025"/>
        <dbReference type="ChEBI" id="CHEBI:15378"/>
        <dbReference type="ChEBI" id="CHEBI:30013"/>
        <dbReference type="ChEBI" id="CHEBI:30616"/>
        <dbReference type="ChEBI" id="CHEBI:61977"/>
        <dbReference type="ChEBI" id="CHEBI:456216"/>
        <dbReference type="EC" id="2.7.11.30"/>
    </reaction>
</comment>
<dbReference type="PRINTS" id="PR00653">
    <property type="entry name" value="ACTIVIN2R"/>
</dbReference>
<evidence type="ECO:0000256" key="5">
    <source>
        <dbReference type="ARBA" id="ARBA00022692"/>
    </source>
</evidence>
<dbReference type="GO" id="GO:0030509">
    <property type="term" value="P:BMP signaling pathway"/>
    <property type="evidence" value="ECO:0007669"/>
    <property type="project" value="TreeGrafter"/>
</dbReference>
<feature type="chain" id="PRO_5040268546" description="Serine/threonine-protein kinase receptor" evidence="18">
    <location>
        <begin position="18"/>
        <end position="796"/>
    </location>
</feature>
<evidence type="ECO:0000256" key="1">
    <source>
        <dbReference type="ARBA" id="ARBA00004479"/>
    </source>
</evidence>
<evidence type="ECO:0000256" key="10">
    <source>
        <dbReference type="ARBA" id="ARBA00022840"/>
    </source>
</evidence>
<dbReference type="EMBL" id="OU900105">
    <property type="protein sequence ID" value="CAG9856657.1"/>
    <property type="molecule type" value="Genomic_DNA"/>
</dbReference>
<evidence type="ECO:0000256" key="15">
    <source>
        <dbReference type="PROSITE-ProRule" id="PRU10141"/>
    </source>
</evidence>
<evidence type="ECO:0000256" key="4">
    <source>
        <dbReference type="ARBA" id="ARBA00022679"/>
    </source>
</evidence>
<comment type="subcellular location">
    <subcellularLocation>
        <location evidence="1 16">Membrane</location>
        <topology evidence="1 16">Single-pass type I membrane protein</topology>
    </subcellularLocation>
</comment>
<evidence type="ECO:0000256" key="6">
    <source>
        <dbReference type="ARBA" id="ARBA00022723"/>
    </source>
</evidence>
<protein>
    <recommendedName>
        <fullName evidence="16">Serine/threonine-protein kinase receptor</fullName>
        <ecNumber evidence="16">2.7.11.30</ecNumber>
    </recommendedName>
</protein>
<keyword evidence="3 16" id="KW-0723">Serine/threonine-protein kinase</keyword>
<keyword evidence="14 16" id="KW-0675">Receptor</keyword>
<comment type="similarity">
    <text evidence="2 16">Belongs to the protein kinase superfamily. TKL Ser/Thr protein kinase family. TGFB receptor subfamily.</text>
</comment>
<keyword evidence="21" id="KW-1185">Reference proteome</keyword>
<feature type="binding site" evidence="15">
    <location>
        <position position="224"/>
    </location>
    <ligand>
        <name>ATP</name>
        <dbReference type="ChEBI" id="CHEBI:30616"/>
    </ligand>
</feature>
<sequence length="796" mass="88233">MILIAVTLLVLSSGAFCEEPDDFVLCASYSAGSIAHPADDIVPEAAPTEKFIKCKEYCYTVWLEDSNDNTFEVLGQGCWQASGKPPECERSLCTYDKEPHKSLNSTKFCCCNKDKCNLNYTDNYVPTEAPPTEITPKDESLSPLTYLCLGFTFLALTVVIVILSYIFWKMKETNKSDVENCQQPLPPPTEYSLDNLRIMNLIGQGKYGTVYRGTIDDTLDVAVKVFPAHHRNYFLNEHEMFKICGDNAGVLKCFGGGEYAMEYVLLLSLEQESLQDYLKRNTIDLATLGKMSLSVAKGLAHLHLDVGKPCIAHRDVNSRNILVRGDLSCCISDLGLAVVPKRTENKALSEAGTLRYMAPEVLEGAVNLRDCESALKQIDVYALGLVLWELGCRCTDMQNAEPHPYLPPFAKEAGDHPTLEQMQALVSRKKARPLWPVSWKDTASARLLCDTAEDCWDQDAEARLTALCIAERLIELPTLKGRCLLPHHPPASPTPLINNNHLHGNQFDASINTIETLLSPSEENCKNSNRLVDCVTPLQPYQGRNPCLERNLLSSSSDSLLIDKSSKHCTGSESQNLIPNEFLDFQINHRATPIPYLQNAVYGMPKRQNDAYKTPTKSRFKWHGLRNFLNMKMGSGHSGGRKDTQVKLDGKVVNGSGVTTSLLGYADEAARPSSLRLRPIECSTANTNCGVSQLLKRENNLSRQRSLDHFNEVFSSTGDLSRLKDPSQRVKTPGDVPPSVRRTRGKAAADSARFSLYDDRMMGQAQWGSAPDLESQKPPDAAQTSEGQDKDSVSSF</sequence>
<keyword evidence="9 16" id="KW-0418">Kinase</keyword>
<dbReference type="InterPro" id="IPR001245">
    <property type="entry name" value="Ser-Thr/Tyr_kinase_cat_dom"/>
</dbReference>
<proteinExistence type="inferred from homology"/>
<comment type="cofactor">
    <cofactor evidence="16">
        <name>Mg(2+)</name>
        <dbReference type="ChEBI" id="CHEBI:18420"/>
    </cofactor>
    <cofactor evidence="16">
        <name>Mn(2+)</name>
        <dbReference type="ChEBI" id="CHEBI:29035"/>
    </cofactor>
</comment>
<evidence type="ECO:0000313" key="21">
    <source>
        <dbReference type="Proteomes" id="UP001153712"/>
    </source>
</evidence>
<dbReference type="AlphaFoldDB" id="A0A9N9TID5"/>
<evidence type="ECO:0000256" key="3">
    <source>
        <dbReference type="ARBA" id="ARBA00022527"/>
    </source>
</evidence>
<dbReference type="Proteomes" id="UP001153712">
    <property type="component" value="Chromosome 12"/>
</dbReference>
<feature type="compositionally biased region" description="Basic and acidic residues" evidence="17">
    <location>
        <begin position="787"/>
        <end position="796"/>
    </location>
</feature>
<feature type="region of interest" description="Disordered" evidence="17">
    <location>
        <begin position="717"/>
        <end position="796"/>
    </location>
</feature>
<evidence type="ECO:0000256" key="16">
    <source>
        <dbReference type="RuleBase" id="RU361271"/>
    </source>
</evidence>
<dbReference type="PANTHER" id="PTHR23255">
    <property type="entry name" value="TRANSFORMING GROWTH FACTOR-BETA RECEPTOR TYPE I AND II"/>
    <property type="match status" value="1"/>
</dbReference>
<feature type="signal peptide" evidence="18">
    <location>
        <begin position="1"/>
        <end position="17"/>
    </location>
</feature>